<dbReference type="AlphaFoldDB" id="A0A834YCN6"/>
<evidence type="ECO:0000256" key="1">
    <source>
        <dbReference type="ARBA" id="ARBA00007017"/>
    </source>
</evidence>
<organism evidence="3 4">
    <name type="scientific">Tetracentron sinense</name>
    <name type="common">Spur-leaf</name>
    <dbReference type="NCBI Taxonomy" id="13715"/>
    <lineage>
        <taxon>Eukaryota</taxon>
        <taxon>Viridiplantae</taxon>
        <taxon>Streptophyta</taxon>
        <taxon>Embryophyta</taxon>
        <taxon>Tracheophyta</taxon>
        <taxon>Spermatophyta</taxon>
        <taxon>Magnoliopsida</taxon>
        <taxon>Trochodendrales</taxon>
        <taxon>Trochodendraceae</taxon>
        <taxon>Tetracentron</taxon>
    </lineage>
</organism>
<evidence type="ECO:0000256" key="2">
    <source>
        <dbReference type="ARBA" id="ARBA00022705"/>
    </source>
</evidence>
<evidence type="ECO:0000313" key="4">
    <source>
        <dbReference type="Proteomes" id="UP000655225"/>
    </source>
</evidence>
<name>A0A834YCN6_TETSI</name>
<dbReference type="GO" id="GO:0034088">
    <property type="term" value="P:maintenance of mitotic sister chromatid cohesion"/>
    <property type="evidence" value="ECO:0007669"/>
    <property type="project" value="TreeGrafter"/>
</dbReference>
<dbReference type="GO" id="GO:0000785">
    <property type="term" value="C:chromatin"/>
    <property type="evidence" value="ECO:0007669"/>
    <property type="project" value="TreeGrafter"/>
</dbReference>
<dbReference type="PANTHER" id="PTHR13395">
    <property type="entry name" value="SISTER CHROMATID COHESION PROTEIN DCC1-RELATED"/>
    <property type="match status" value="1"/>
</dbReference>
<dbReference type="EMBL" id="JABCRI010000022">
    <property type="protein sequence ID" value="KAF8379128.1"/>
    <property type="molecule type" value="Genomic_DNA"/>
</dbReference>
<accession>A0A834YCN6</accession>
<comment type="similarity">
    <text evidence="1">Belongs to the DCC1 family.</text>
</comment>
<reference evidence="3 4" key="1">
    <citation type="submission" date="2020-04" db="EMBL/GenBank/DDBJ databases">
        <title>Plant Genome Project.</title>
        <authorList>
            <person name="Zhang R.-G."/>
        </authorList>
    </citation>
    <scope>NUCLEOTIDE SEQUENCE [LARGE SCALE GENOMIC DNA]</scope>
    <source>
        <strain evidence="3">YNK0</strain>
        <tissue evidence="3">Leaf</tissue>
    </source>
</reference>
<evidence type="ECO:0000313" key="3">
    <source>
        <dbReference type="EMBL" id="KAF8379128.1"/>
    </source>
</evidence>
<dbReference type="GO" id="GO:0000775">
    <property type="term" value="C:chromosome, centromeric region"/>
    <property type="evidence" value="ECO:0007669"/>
    <property type="project" value="TreeGrafter"/>
</dbReference>
<evidence type="ECO:0008006" key="5">
    <source>
        <dbReference type="Google" id="ProtNLM"/>
    </source>
</evidence>
<dbReference type="GO" id="GO:0006260">
    <property type="term" value="P:DNA replication"/>
    <property type="evidence" value="ECO:0007669"/>
    <property type="project" value="UniProtKB-KW"/>
</dbReference>
<dbReference type="OMA" id="DSESWPF"/>
<dbReference type="GO" id="GO:0031390">
    <property type="term" value="C:Ctf18 RFC-like complex"/>
    <property type="evidence" value="ECO:0007669"/>
    <property type="project" value="InterPro"/>
</dbReference>
<protein>
    <recommendedName>
        <fullName evidence="5">Sister chromatid cohesion protein DCC1</fullName>
    </recommendedName>
</protein>
<sequence>MEEPEAGCRGGAEAVLNLKPNSSISIAYHSLFGPHDDLILLELDEKLLPDILHNRVTVRGKPDEEAVLCTQSKTYALKFVGTSNSVFLIPPSNRSELNLNSDEGNGTVDDKPVVAPVIKVAPGNMEIVEVAPRIDKLKLLLSENPYRPEEEVEMEEKKDKEGLFRWDDLVNRVQASDEELMTGLRALSAVEIDGYWRIVDEKYMDIVLSMLLHNSVLNGWSLNALRENEVVGVLVADEFPCRIALHCLEMYGSKMDEDMGEDCLWKLDEKRVCLHFARGVLRGEKRKMESFMEEWMQKIPAGMQASFDMLEGEVLIERVGVETWVHAFSISSLPSNPAERFSVLFRERSKWEWKDLQPYIRNLRVPGLSSEGLLLKYTRKTQPTLDAEPVFSAR</sequence>
<comment type="caution">
    <text evidence="3">The sequence shown here is derived from an EMBL/GenBank/DDBJ whole genome shotgun (WGS) entry which is preliminary data.</text>
</comment>
<dbReference type="PANTHER" id="PTHR13395:SF6">
    <property type="entry name" value="SISTER CHROMATID COHESION PROTEIN DCC1"/>
    <property type="match status" value="1"/>
</dbReference>
<proteinExistence type="inferred from homology"/>
<dbReference type="OrthoDB" id="5199543at2759"/>
<dbReference type="Proteomes" id="UP000655225">
    <property type="component" value="Unassembled WGS sequence"/>
</dbReference>
<dbReference type="InterPro" id="IPR019128">
    <property type="entry name" value="Dcc1"/>
</dbReference>
<gene>
    <name evidence="3" type="ORF">HHK36_028557</name>
</gene>
<dbReference type="Pfam" id="PF09724">
    <property type="entry name" value="Dcc1"/>
    <property type="match status" value="1"/>
</dbReference>
<keyword evidence="2" id="KW-0235">DNA replication</keyword>
<keyword evidence="4" id="KW-1185">Reference proteome</keyword>